<dbReference type="InterPro" id="IPR036046">
    <property type="entry name" value="Acylphosphatase-like_dom_sf"/>
</dbReference>
<accession>A0A0F7PS05</accession>
<dbReference type="PROSITE" id="PS51160">
    <property type="entry name" value="ACYLPHOSPHATASE_3"/>
    <property type="match status" value="1"/>
</dbReference>
<dbReference type="Proteomes" id="UP000035027">
    <property type="component" value="Chromosome"/>
</dbReference>
<evidence type="ECO:0000313" key="8">
    <source>
        <dbReference type="EMBL" id="AKI04082.1"/>
    </source>
</evidence>
<evidence type="ECO:0000256" key="6">
    <source>
        <dbReference type="RuleBase" id="RU004168"/>
    </source>
</evidence>
<dbReference type="InterPro" id="IPR001792">
    <property type="entry name" value="Acylphosphatase-like_dom"/>
</dbReference>
<dbReference type="Pfam" id="PF00708">
    <property type="entry name" value="Acylphosphatase"/>
    <property type="match status" value="1"/>
</dbReference>
<evidence type="ECO:0000259" key="7">
    <source>
        <dbReference type="PROSITE" id="PS51160"/>
    </source>
</evidence>
<feature type="domain" description="Acylphosphatase-like" evidence="7">
    <location>
        <begin position="7"/>
        <end position="94"/>
    </location>
</feature>
<keyword evidence="5" id="KW-0378">Hydrolase</keyword>
<dbReference type="PANTHER" id="PTHR47268">
    <property type="entry name" value="ACYLPHOSPHATASE"/>
    <property type="match status" value="1"/>
</dbReference>
<feature type="active site" evidence="5">
    <location>
        <position position="22"/>
    </location>
</feature>
<dbReference type="PATRIC" id="fig|1194971.3.peg.531"/>
<organism evidence="8 9">
    <name type="scientific">Ligilactobacillus salivarius str. Ren</name>
    <dbReference type="NCBI Taxonomy" id="1194971"/>
    <lineage>
        <taxon>Bacteria</taxon>
        <taxon>Bacillati</taxon>
        <taxon>Bacillota</taxon>
        <taxon>Bacilli</taxon>
        <taxon>Lactobacillales</taxon>
        <taxon>Lactobacillaceae</taxon>
        <taxon>Ligilactobacillus</taxon>
    </lineage>
</organism>
<evidence type="ECO:0000313" key="9">
    <source>
        <dbReference type="Proteomes" id="UP000035027"/>
    </source>
</evidence>
<feature type="active site" evidence="5">
    <location>
        <position position="40"/>
    </location>
</feature>
<name>A0A0F7PS05_9LACO</name>
<dbReference type="GO" id="GO:0003998">
    <property type="term" value="F:acylphosphatase activity"/>
    <property type="evidence" value="ECO:0007669"/>
    <property type="project" value="UniProtKB-EC"/>
</dbReference>
<dbReference type="InterPro" id="IPR017968">
    <property type="entry name" value="Acylphosphatase_CS"/>
</dbReference>
<evidence type="ECO:0000256" key="2">
    <source>
        <dbReference type="ARBA" id="ARBA00012150"/>
    </source>
</evidence>
<comment type="catalytic activity">
    <reaction evidence="4 5">
        <text>an acyl phosphate + H2O = a carboxylate + phosphate + H(+)</text>
        <dbReference type="Rhea" id="RHEA:14965"/>
        <dbReference type="ChEBI" id="CHEBI:15377"/>
        <dbReference type="ChEBI" id="CHEBI:15378"/>
        <dbReference type="ChEBI" id="CHEBI:29067"/>
        <dbReference type="ChEBI" id="CHEBI:43474"/>
        <dbReference type="ChEBI" id="CHEBI:59918"/>
        <dbReference type="EC" id="3.6.1.7"/>
    </reaction>
</comment>
<dbReference type="SUPFAM" id="SSF54975">
    <property type="entry name" value="Acylphosphatase/BLUF domain-like"/>
    <property type="match status" value="1"/>
</dbReference>
<dbReference type="EMBL" id="CP011403">
    <property type="protein sequence ID" value="AKI04082.1"/>
    <property type="molecule type" value="Genomic_DNA"/>
</dbReference>
<proteinExistence type="inferred from homology"/>
<dbReference type="InterPro" id="IPR020456">
    <property type="entry name" value="Acylphosphatase"/>
</dbReference>
<dbReference type="EC" id="3.6.1.7" evidence="2 5"/>
<reference evidence="8 9" key="1">
    <citation type="submission" date="2015-05" db="EMBL/GenBank/DDBJ databases">
        <title>Complete genome sequence of Lactobacillus salivarius Ren, a probiotic strain with antitumor activity.</title>
        <authorList>
            <person name="Sun E."/>
            <person name="Zhao L."/>
            <person name="Liu S."/>
            <person name="Zhang M."/>
            <person name="Guo H."/>
            <person name="Ren F."/>
        </authorList>
    </citation>
    <scope>NUCLEOTIDE SEQUENCE [LARGE SCALE GENOMIC DNA]</scope>
    <source>
        <strain evidence="8 9">Ren</strain>
    </source>
</reference>
<comment type="similarity">
    <text evidence="1 6">Belongs to the acylphosphatase family.</text>
</comment>
<dbReference type="AlphaFoldDB" id="A0A0F7PS05"/>
<evidence type="ECO:0000256" key="5">
    <source>
        <dbReference type="PROSITE-ProRule" id="PRU00520"/>
    </source>
</evidence>
<protein>
    <recommendedName>
        <fullName evidence="3 5">acylphosphatase</fullName>
        <ecNumber evidence="2 5">3.6.1.7</ecNumber>
    </recommendedName>
</protein>
<evidence type="ECO:0000256" key="4">
    <source>
        <dbReference type="ARBA" id="ARBA00047645"/>
    </source>
</evidence>
<dbReference type="Gene3D" id="3.30.70.100">
    <property type="match status" value="1"/>
</dbReference>
<dbReference type="PROSITE" id="PS00150">
    <property type="entry name" value="ACYLPHOSPHATASE_1"/>
    <property type="match status" value="1"/>
</dbReference>
<evidence type="ECO:0000256" key="1">
    <source>
        <dbReference type="ARBA" id="ARBA00005614"/>
    </source>
</evidence>
<dbReference type="PANTHER" id="PTHR47268:SF4">
    <property type="entry name" value="ACYLPHOSPHATASE"/>
    <property type="match status" value="1"/>
</dbReference>
<gene>
    <name evidence="8" type="ORF">LsR_00535</name>
</gene>
<evidence type="ECO:0000256" key="3">
    <source>
        <dbReference type="ARBA" id="ARBA00015991"/>
    </source>
</evidence>
<sequence>MVISLKNYKIIVFGTVQGVGFRYTTKAIADNMGIKGIVRNQSDGTVYIEAQGNSLLLSQFISSIKAPKNPFAKVTKIEVSEIPVKTYNDFSVTY</sequence>